<evidence type="ECO:0000313" key="4">
    <source>
        <dbReference type="Proteomes" id="UP001519295"/>
    </source>
</evidence>
<dbReference type="Gene3D" id="1.50.10.10">
    <property type="match status" value="1"/>
</dbReference>
<dbReference type="RefSeq" id="WP_210033189.1">
    <property type="nucleotide sequence ID" value="NZ_JAGINU010000001.1"/>
</dbReference>
<evidence type="ECO:0008006" key="5">
    <source>
        <dbReference type="Google" id="ProtNLM"/>
    </source>
</evidence>
<dbReference type="Pfam" id="PF00723">
    <property type="entry name" value="Glyco_hydro_15"/>
    <property type="match status" value="1"/>
</dbReference>
<dbReference type="Proteomes" id="UP001519295">
    <property type="component" value="Unassembled WGS sequence"/>
</dbReference>
<dbReference type="InterPro" id="IPR012341">
    <property type="entry name" value="6hp_glycosidase-like_sf"/>
</dbReference>
<proteinExistence type="predicted"/>
<evidence type="ECO:0000259" key="1">
    <source>
        <dbReference type="Pfam" id="PF00723"/>
    </source>
</evidence>
<sequence length="614" mass="65986">MSRDQPGVTADRCPPARPQVLREYALLADGERGALVDPHGEIAWLCAPRWDSDAVFSALLGGPGRYLVQPAEAFVWGGYYEPGTLIWRNRWIVGDDVAECREALAFPGDPGRLVLLRRITAVTADAQVRVVLGPRAGFGAAGLRELHHRELHHDEGCWHGRAGPLHLRWQGGGSARVAEDPDGWPVLSTRLDLAHGESHDLVLEIGDGPLPHEPPRAEQVWRATEAAWARATAPRDARMPTSAAPRDATHAVAVLRGSTSASGGMVAAATTSLPERFRAGRNYDYRYVWVRDQCYAGQAAAAAGVDELLDDAVRFLTERVLADGAALAPAYTAGGGRIPDETPLDLPGYPGSRVRTGNRVNAQFQLDAFGEILLLLAAADRRGRLDADGRRAAEVATSAIAQRWNEPDAGVWELDDRRWTHSRLLCVAGLRAIAACPSTRSGRGAGPGGPDLLSLADRLLADTAAHATHASGRWQRAPEDPGLDGALLLAGVRGAVPADDPRTVATVAAYLTELVDEGYAYRFRHDERPLDDAEGAFLLCNFLVALAADQQGDRVTAARFFDRGRSAAGPPGLFSEEFDVGQRQLRGNLPQAFVHALLLEAAVRLDLDPPGTAR</sequence>
<feature type="domain" description="Trehalase-like N-terminal" evidence="2">
    <location>
        <begin position="23"/>
        <end position="145"/>
    </location>
</feature>
<name>A0ABS4W1Q9_9PSEU</name>
<dbReference type="SUPFAM" id="SSF48208">
    <property type="entry name" value="Six-hairpin glycosidases"/>
    <property type="match status" value="1"/>
</dbReference>
<dbReference type="PANTHER" id="PTHR31616">
    <property type="entry name" value="TREHALASE"/>
    <property type="match status" value="1"/>
</dbReference>
<reference evidence="3 4" key="1">
    <citation type="submission" date="2021-03" db="EMBL/GenBank/DDBJ databases">
        <title>Sequencing the genomes of 1000 actinobacteria strains.</title>
        <authorList>
            <person name="Klenk H.-P."/>
        </authorList>
    </citation>
    <scope>NUCLEOTIDE SEQUENCE [LARGE SCALE GENOMIC DNA]</scope>
    <source>
        <strain evidence="3 4">DSM 45256</strain>
    </source>
</reference>
<accession>A0ABS4W1Q9</accession>
<evidence type="ECO:0000259" key="2">
    <source>
        <dbReference type="Pfam" id="PF19291"/>
    </source>
</evidence>
<dbReference type="EMBL" id="JAGINU010000001">
    <property type="protein sequence ID" value="MBP2370147.1"/>
    <property type="molecule type" value="Genomic_DNA"/>
</dbReference>
<feature type="domain" description="GH15-like" evidence="1">
    <location>
        <begin position="260"/>
        <end position="602"/>
    </location>
</feature>
<dbReference type="InterPro" id="IPR011613">
    <property type="entry name" value="GH15-like"/>
</dbReference>
<dbReference type="InterPro" id="IPR008928">
    <property type="entry name" value="6-hairpin_glycosidase_sf"/>
</dbReference>
<dbReference type="InterPro" id="IPR045582">
    <property type="entry name" value="Trehalase-like_N"/>
</dbReference>
<keyword evidence="4" id="KW-1185">Reference proteome</keyword>
<gene>
    <name evidence="3" type="ORF">JOF36_005843</name>
</gene>
<comment type="caution">
    <text evidence="3">The sequence shown here is derived from an EMBL/GenBank/DDBJ whole genome shotgun (WGS) entry which is preliminary data.</text>
</comment>
<evidence type="ECO:0000313" key="3">
    <source>
        <dbReference type="EMBL" id="MBP2370147.1"/>
    </source>
</evidence>
<organism evidence="3 4">
    <name type="scientific">Pseudonocardia parietis</name>
    <dbReference type="NCBI Taxonomy" id="570936"/>
    <lineage>
        <taxon>Bacteria</taxon>
        <taxon>Bacillati</taxon>
        <taxon>Actinomycetota</taxon>
        <taxon>Actinomycetes</taxon>
        <taxon>Pseudonocardiales</taxon>
        <taxon>Pseudonocardiaceae</taxon>
        <taxon>Pseudonocardia</taxon>
    </lineage>
</organism>
<dbReference type="PANTHER" id="PTHR31616:SF10">
    <property type="entry name" value="TREHALASE"/>
    <property type="match status" value="1"/>
</dbReference>
<dbReference type="Pfam" id="PF19291">
    <property type="entry name" value="TREH_N"/>
    <property type="match status" value="1"/>
</dbReference>
<protein>
    <recommendedName>
        <fullName evidence="5">GH15 family glucan-1,4-alpha-glucosidase</fullName>
    </recommendedName>
</protein>